<name>A0A3B0TTQ4_9ZZZZ</name>
<organism evidence="4">
    <name type="scientific">hydrothermal vent metagenome</name>
    <dbReference type="NCBI Taxonomy" id="652676"/>
    <lineage>
        <taxon>unclassified sequences</taxon>
        <taxon>metagenomes</taxon>
        <taxon>ecological metagenomes</taxon>
    </lineage>
</organism>
<dbReference type="SMART" id="SM00564">
    <property type="entry name" value="PQQ"/>
    <property type="match status" value="7"/>
</dbReference>
<keyword evidence="2" id="KW-1133">Transmembrane helix</keyword>
<accession>A0A3B0TTQ4</accession>
<dbReference type="EMBL" id="UOEP01000162">
    <property type="protein sequence ID" value="VAW21985.1"/>
    <property type="molecule type" value="Genomic_DNA"/>
</dbReference>
<feature type="region of interest" description="Disordered" evidence="1">
    <location>
        <begin position="226"/>
        <end position="245"/>
    </location>
</feature>
<dbReference type="InterPro" id="IPR018391">
    <property type="entry name" value="PQQ_b-propeller_rpt"/>
</dbReference>
<dbReference type="PANTHER" id="PTHR34512:SF30">
    <property type="entry name" value="OUTER MEMBRANE PROTEIN ASSEMBLY FACTOR BAMB"/>
    <property type="match status" value="1"/>
</dbReference>
<evidence type="ECO:0000259" key="3">
    <source>
        <dbReference type="Pfam" id="PF13360"/>
    </source>
</evidence>
<dbReference type="Pfam" id="PF13360">
    <property type="entry name" value="PQQ_2"/>
    <property type="match status" value="2"/>
</dbReference>
<dbReference type="SUPFAM" id="SSF50998">
    <property type="entry name" value="Quinoprotein alcohol dehydrogenase-like"/>
    <property type="match status" value="1"/>
</dbReference>
<feature type="domain" description="Pyrrolo-quinoline quinone repeat" evidence="3">
    <location>
        <begin position="368"/>
        <end position="524"/>
    </location>
</feature>
<sequence length="627" mass="68519">MDKRGKLQFSQTIVITAGAFCIVVAMLLSLNFWQVSRNEPLESKALEALVERLSQEPQNDALKQEMRNLDLLARKAYFNSQWQVKTGAYLLLFGAIVFAIALRYYYSVKARIEELGQQVENETVARLMSQKWIIIAGAGVLILALAASYMTVDYLKVYSSESVSAEASGEAQPEEIEVIEVGRGDSGQLAENKESVSQESPAEEARPTTDVALKGGEVVIANKTKGGVEEKSPVQKSKTVDFPGPGQIKANHSGFRGPFGNGVSFMKNIPVDWDGATGRNMLWKAETPRQGYNSPVIWGDKAFLTGSDAQIREVYCFDKNSGKMLWSKPVDNIPGSPAKPPKVTDDTGLSAPTLTTDGQRVYAIFATGDIISFDMDGNRVWARNLGVPDNHYGHSSSLICWKDKVFVQYDTNKGGKVLALNTLSGKTVWETRRSSKISWASPVLAEISGKMQLVLSADPIVAGYDIDNGKELWAVDCMMGEVGPSPAFGGGLVYAANEYARLAAINPVDGSIKWEEDEYMPEVASPVVANGLLFIATSYGVFVCYDAVTGDKLWEEEYNAGFYASPVIADNKVFALDTDGVMHILELSREAKVVGEPLLGEEGYATPAFSDGRIYIRGKEYLYCFGE</sequence>
<evidence type="ECO:0000256" key="1">
    <source>
        <dbReference type="SAM" id="MobiDB-lite"/>
    </source>
</evidence>
<feature type="transmembrane region" description="Helical" evidence="2">
    <location>
        <begin position="87"/>
        <end position="106"/>
    </location>
</feature>
<dbReference type="InterPro" id="IPR011047">
    <property type="entry name" value="Quinoprotein_ADH-like_sf"/>
</dbReference>
<evidence type="ECO:0000256" key="2">
    <source>
        <dbReference type="SAM" id="Phobius"/>
    </source>
</evidence>
<dbReference type="Gene3D" id="2.130.10.10">
    <property type="entry name" value="YVTN repeat-like/Quinoprotein amine dehydrogenase"/>
    <property type="match status" value="2"/>
</dbReference>
<dbReference type="Gene3D" id="2.40.10.480">
    <property type="match status" value="1"/>
</dbReference>
<keyword evidence="2" id="KW-0472">Membrane</keyword>
<dbReference type="InterPro" id="IPR002372">
    <property type="entry name" value="PQQ_rpt_dom"/>
</dbReference>
<protein>
    <recommendedName>
        <fullName evidence="3">Pyrrolo-quinoline quinone repeat domain-containing protein</fullName>
    </recommendedName>
</protein>
<feature type="transmembrane region" description="Helical" evidence="2">
    <location>
        <begin position="12"/>
        <end position="33"/>
    </location>
</feature>
<proteinExistence type="predicted"/>
<feature type="transmembrane region" description="Helical" evidence="2">
    <location>
        <begin position="132"/>
        <end position="152"/>
    </location>
</feature>
<evidence type="ECO:0000313" key="4">
    <source>
        <dbReference type="EMBL" id="VAW21985.1"/>
    </source>
</evidence>
<gene>
    <name evidence="4" type="ORF">MNBD_BACTEROID01-440</name>
</gene>
<feature type="domain" description="Pyrrolo-quinoline quinone repeat" evidence="3">
    <location>
        <begin position="526"/>
        <end position="588"/>
    </location>
</feature>
<dbReference type="AlphaFoldDB" id="A0A3B0TTQ4"/>
<feature type="region of interest" description="Disordered" evidence="1">
    <location>
        <begin position="188"/>
        <end position="209"/>
    </location>
</feature>
<dbReference type="InterPro" id="IPR015943">
    <property type="entry name" value="WD40/YVTN_repeat-like_dom_sf"/>
</dbReference>
<dbReference type="PANTHER" id="PTHR34512">
    <property type="entry name" value="CELL SURFACE PROTEIN"/>
    <property type="match status" value="1"/>
</dbReference>
<keyword evidence="2" id="KW-0812">Transmembrane</keyword>
<reference evidence="4" key="1">
    <citation type="submission" date="2018-06" db="EMBL/GenBank/DDBJ databases">
        <authorList>
            <person name="Zhirakovskaya E."/>
        </authorList>
    </citation>
    <scope>NUCLEOTIDE SEQUENCE</scope>
</reference>